<gene>
    <name evidence="1" type="ORF">FA95DRAFT_1477608</name>
</gene>
<sequence>DTESMSAARRALRQQRNSLLPAARIPPEILRTIFAFCSEVDEPQMHSDVHSFGWLAVTYVCRRWRDVALAHAGLWTHVSFALGPVWADVFAARAQKMPLIVHF</sequence>
<organism evidence="1 2">
    <name type="scientific">Auriscalpium vulgare</name>
    <dbReference type="NCBI Taxonomy" id="40419"/>
    <lineage>
        <taxon>Eukaryota</taxon>
        <taxon>Fungi</taxon>
        <taxon>Dikarya</taxon>
        <taxon>Basidiomycota</taxon>
        <taxon>Agaricomycotina</taxon>
        <taxon>Agaricomycetes</taxon>
        <taxon>Russulales</taxon>
        <taxon>Auriscalpiaceae</taxon>
        <taxon>Auriscalpium</taxon>
    </lineage>
</organism>
<feature type="non-terminal residue" evidence="1">
    <location>
        <position position="103"/>
    </location>
</feature>
<proteinExistence type="predicted"/>
<accession>A0ACB8R0L2</accession>
<protein>
    <submittedName>
        <fullName evidence="1">Uncharacterized protein</fullName>
    </submittedName>
</protein>
<evidence type="ECO:0000313" key="1">
    <source>
        <dbReference type="EMBL" id="KAI0037518.1"/>
    </source>
</evidence>
<reference evidence="1" key="2">
    <citation type="journal article" date="2022" name="New Phytol.">
        <title>Evolutionary transition to the ectomycorrhizal habit in the genomes of a hyperdiverse lineage of mushroom-forming fungi.</title>
        <authorList>
            <person name="Looney B."/>
            <person name="Miyauchi S."/>
            <person name="Morin E."/>
            <person name="Drula E."/>
            <person name="Courty P.E."/>
            <person name="Kohler A."/>
            <person name="Kuo A."/>
            <person name="LaButti K."/>
            <person name="Pangilinan J."/>
            <person name="Lipzen A."/>
            <person name="Riley R."/>
            <person name="Andreopoulos W."/>
            <person name="He G."/>
            <person name="Johnson J."/>
            <person name="Nolan M."/>
            <person name="Tritt A."/>
            <person name="Barry K.W."/>
            <person name="Grigoriev I.V."/>
            <person name="Nagy L.G."/>
            <person name="Hibbett D."/>
            <person name="Henrissat B."/>
            <person name="Matheny P.B."/>
            <person name="Labbe J."/>
            <person name="Martin F.M."/>
        </authorList>
    </citation>
    <scope>NUCLEOTIDE SEQUENCE</scope>
    <source>
        <strain evidence="1">FP105234-sp</strain>
    </source>
</reference>
<comment type="caution">
    <text evidence="1">The sequence shown here is derived from an EMBL/GenBank/DDBJ whole genome shotgun (WGS) entry which is preliminary data.</text>
</comment>
<name>A0ACB8R0L2_9AGAM</name>
<dbReference type="EMBL" id="MU276891">
    <property type="protein sequence ID" value="KAI0037518.1"/>
    <property type="molecule type" value="Genomic_DNA"/>
</dbReference>
<reference evidence="1" key="1">
    <citation type="submission" date="2021-02" db="EMBL/GenBank/DDBJ databases">
        <authorList>
            <consortium name="DOE Joint Genome Institute"/>
            <person name="Ahrendt S."/>
            <person name="Looney B.P."/>
            <person name="Miyauchi S."/>
            <person name="Morin E."/>
            <person name="Drula E."/>
            <person name="Courty P.E."/>
            <person name="Chicoki N."/>
            <person name="Fauchery L."/>
            <person name="Kohler A."/>
            <person name="Kuo A."/>
            <person name="Labutti K."/>
            <person name="Pangilinan J."/>
            <person name="Lipzen A."/>
            <person name="Riley R."/>
            <person name="Andreopoulos W."/>
            <person name="He G."/>
            <person name="Johnson J."/>
            <person name="Barry K.W."/>
            <person name="Grigoriev I.V."/>
            <person name="Nagy L."/>
            <person name="Hibbett D."/>
            <person name="Henrissat B."/>
            <person name="Matheny P.B."/>
            <person name="Labbe J."/>
            <person name="Martin F."/>
        </authorList>
    </citation>
    <scope>NUCLEOTIDE SEQUENCE</scope>
    <source>
        <strain evidence="1">FP105234-sp</strain>
    </source>
</reference>
<dbReference type="Proteomes" id="UP000814033">
    <property type="component" value="Unassembled WGS sequence"/>
</dbReference>
<evidence type="ECO:0000313" key="2">
    <source>
        <dbReference type="Proteomes" id="UP000814033"/>
    </source>
</evidence>
<keyword evidence="2" id="KW-1185">Reference proteome</keyword>
<feature type="non-terminal residue" evidence="1">
    <location>
        <position position="1"/>
    </location>
</feature>